<protein>
    <recommendedName>
        <fullName evidence="1">DNA binding HTH domain-containing protein</fullName>
    </recommendedName>
</protein>
<evidence type="ECO:0000313" key="3">
    <source>
        <dbReference type="Proteomes" id="UP000624419"/>
    </source>
</evidence>
<proteinExistence type="predicted"/>
<keyword evidence="3" id="KW-1185">Reference proteome</keyword>
<reference evidence="2 3" key="1">
    <citation type="submission" date="2020-04" db="EMBL/GenBank/DDBJ databases">
        <title>Salinimonas sp. HHU 13199.</title>
        <authorList>
            <person name="Cui X."/>
            <person name="Zhang D."/>
        </authorList>
    </citation>
    <scope>NUCLEOTIDE SEQUENCE [LARGE SCALE GENOMIC DNA]</scope>
    <source>
        <strain evidence="2 3">HHU 13199</strain>
    </source>
</reference>
<name>A0ABR8LTX9_9ALTE</name>
<dbReference type="Proteomes" id="UP000624419">
    <property type="component" value="Unassembled WGS sequence"/>
</dbReference>
<dbReference type="InterPro" id="IPR009057">
    <property type="entry name" value="Homeodomain-like_sf"/>
</dbReference>
<evidence type="ECO:0000313" key="2">
    <source>
        <dbReference type="EMBL" id="MBD3587599.1"/>
    </source>
</evidence>
<evidence type="ECO:0000259" key="1">
    <source>
        <dbReference type="Pfam" id="PF02954"/>
    </source>
</evidence>
<accession>A0ABR8LTX9</accession>
<gene>
    <name evidence="2" type="ORF">HHX48_17815</name>
</gene>
<dbReference type="Gene3D" id="1.10.10.60">
    <property type="entry name" value="Homeodomain-like"/>
    <property type="match status" value="1"/>
</dbReference>
<sequence length="42" mass="4737">SDTLKHTNGNWSKAAQRLSMDRANLSRLAKRLGVKVEKKVTQ</sequence>
<dbReference type="SUPFAM" id="SSF46689">
    <property type="entry name" value="Homeodomain-like"/>
    <property type="match status" value="1"/>
</dbReference>
<comment type="caution">
    <text evidence="2">The sequence shown here is derived from an EMBL/GenBank/DDBJ whole genome shotgun (WGS) entry which is preliminary data.</text>
</comment>
<feature type="domain" description="DNA binding HTH" evidence="1">
    <location>
        <begin position="2"/>
        <end position="27"/>
    </location>
</feature>
<dbReference type="InterPro" id="IPR002197">
    <property type="entry name" value="HTH_Fis"/>
</dbReference>
<dbReference type="Pfam" id="PF02954">
    <property type="entry name" value="HTH_8"/>
    <property type="match status" value="1"/>
</dbReference>
<dbReference type="RefSeq" id="WP_191026649.1">
    <property type="nucleotide sequence ID" value="NZ_JABBXD010000017.1"/>
</dbReference>
<feature type="non-terminal residue" evidence="2">
    <location>
        <position position="1"/>
    </location>
</feature>
<dbReference type="EMBL" id="JABBXD010000017">
    <property type="protein sequence ID" value="MBD3587599.1"/>
    <property type="molecule type" value="Genomic_DNA"/>
</dbReference>
<organism evidence="2 3">
    <name type="scientific">Salinimonas profundi</name>
    <dbReference type="NCBI Taxonomy" id="2729140"/>
    <lineage>
        <taxon>Bacteria</taxon>
        <taxon>Pseudomonadati</taxon>
        <taxon>Pseudomonadota</taxon>
        <taxon>Gammaproteobacteria</taxon>
        <taxon>Alteromonadales</taxon>
        <taxon>Alteromonadaceae</taxon>
        <taxon>Alteromonas/Salinimonas group</taxon>
        <taxon>Salinimonas</taxon>
    </lineage>
</organism>